<dbReference type="Gene3D" id="3.90.1680.10">
    <property type="entry name" value="SOS response associated peptidase-like"/>
    <property type="match status" value="1"/>
</dbReference>
<dbReference type="Pfam" id="PF02586">
    <property type="entry name" value="SRAP"/>
    <property type="match status" value="1"/>
</dbReference>
<dbReference type="PANTHER" id="PTHR13604">
    <property type="entry name" value="DC12-RELATED"/>
    <property type="match status" value="1"/>
</dbReference>
<keyword evidence="6" id="KW-0238">DNA-binding</keyword>
<dbReference type="EMBL" id="JAGEMK010000003">
    <property type="protein sequence ID" value="MBO1751855.1"/>
    <property type="molecule type" value="Genomic_DNA"/>
</dbReference>
<keyword evidence="4 8" id="KW-0378">Hydrolase</keyword>
<keyword evidence="10" id="KW-1185">Reference proteome</keyword>
<proteinExistence type="inferred from homology"/>
<dbReference type="Proteomes" id="UP000664209">
    <property type="component" value="Unassembled WGS sequence"/>
</dbReference>
<evidence type="ECO:0000256" key="5">
    <source>
        <dbReference type="ARBA" id="ARBA00023124"/>
    </source>
</evidence>
<comment type="similarity">
    <text evidence="1 8">Belongs to the SOS response-associated peptidase family.</text>
</comment>
<keyword evidence="7" id="KW-0456">Lyase</keyword>
<dbReference type="RefSeq" id="WP_208055510.1">
    <property type="nucleotide sequence ID" value="NZ_JAGEMK010000003.1"/>
</dbReference>
<dbReference type="GO" id="GO:0008233">
    <property type="term" value="F:peptidase activity"/>
    <property type="evidence" value="ECO:0007669"/>
    <property type="project" value="UniProtKB-KW"/>
</dbReference>
<dbReference type="InterPro" id="IPR036590">
    <property type="entry name" value="SRAP-like"/>
</dbReference>
<gene>
    <name evidence="9" type="ORF">J4G33_08580</name>
</gene>
<evidence type="ECO:0000256" key="7">
    <source>
        <dbReference type="ARBA" id="ARBA00023239"/>
    </source>
</evidence>
<accession>A0A939RUZ0</accession>
<evidence type="ECO:0000256" key="2">
    <source>
        <dbReference type="ARBA" id="ARBA00022670"/>
    </source>
</evidence>
<keyword evidence="2 8" id="KW-0645">Protease</keyword>
<evidence type="ECO:0000256" key="8">
    <source>
        <dbReference type="RuleBase" id="RU364100"/>
    </source>
</evidence>
<dbReference type="EC" id="3.4.-.-" evidence="8"/>
<protein>
    <recommendedName>
        <fullName evidence="8">Abasic site processing protein</fullName>
        <ecNumber evidence="8">3.4.-.-</ecNumber>
    </recommendedName>
</protein>
<dbReference type="SUPFAM" id="SSF143081">
    <property type="entry name" value="BB1717-like"/>
    <property type="match status" value="1"/>
</dbReference>
<dbReference type="AlphaFoldDB" id="A0A939RUZ0"/>
<dbReference type="GO" id="GO:0006508">
    <property type="term" value="P:proteolysis"/>
    <property type="evidence" value="ECO:0007669"/>
    <property type="project" value="UniProtKB-KW"/>
</dbReference>
<name>A0A939RUZ0_9CELL</name>
<dbReference type="PANTHER" id="PTHR13604:SF0">
    <property type="entry name" value="ABASIC SITE PROCESSING PROTEIN HMCES"/>
    <property type="match status" value="1"/>
</dbReference>
<evidence type="ECO:0000256" key="1">
    <source>
        <dbReference type="ARBA" id="ARBA00008136"/>
    </source>
</evidence>
<dbReference type="GO" id="GO:0106300">
    <property type="term" value="P:protein-DNA covalent cross-linking repair"/>
    <property type="evidence" value="ECO:0007669"/>
    <property type="project" value="InterPro"/>
</dbReference>
<dbReference type="InterPro" id="IPR003738">
    <property type="entry name" value="SRAP"/>
</dbReference>
<keyword evidence="5" id="KW-0190">Covalent protein-DNA linkage</keyword>
<evidence type="ECO:0000256" key="4">
    <source>
        <dbReference type="ARBA" id="ARBA00022801"/>
    </source>
</evidence>
<dbReference type="GO" id="GO:0003697">
    <property type="term" value="F:single-stranded DNA binding"/>
    <property type="evidence" value="ECO:0007669"/>
    <property type="project" value="InterPro"/>
</dbReference>
<sequence length="256" mass="27888">MCGRYASFREAQDLADTFDIAPGAVAEDAAGLPPSWNLAPTDPVRIVVERAPRPEPGDGASEAPPEVERSLRLARWGLVPGWAKDPSVGARMINARSESLVDKPAFRKALAVRRCLVPAEGYYEWQQPPAGSPRRTPKQPFWIHPAQDEPMAFAGLYEFWRDRTRADDDPDRWLVTTTIVTASAEGDLAAIHDRRPVVLPRSAWDQWLSPARQDPEGAVALLGRTPPPLLPTAISTAVNKVGTDGPELLAPVEPAG</sequence>
<evidence type="ECO:0000313" key="10">
    <source>
        <dbReference type="Proteomes" id="UP000664209"/>
    </source>
</evidence>
<evidence type="ECO:0000256" key="3">
    <source>
        <dbReference type="ARBA" id="ARBA00022763"/>
    </source>
</evidence>
<reference evidence="9" key="1">
    <citation type="submission" date="2021-03" db="EMBL/GenBank/DDBJ databases">
        <title>Actinotalea soli sp. nov., isolated from soil.</title>
        <authorList>
            <person name="Ping W."/>
            <person name="Zhang J."/>
        </authorList>
    </citation>
    <scope>NUCLEOTIDE SEQUENCE</scope>
    <source>
        <strain evidence="9">BY-33</strain>
    </source>
</reference>
<organism evidence="9 10">
    <name type="scientific">Actinotalea soli</name>
    <dbReference type="NCBI Taxonomy" id="2819234"/>
    <lineage>
        <taxon>Bacteria</taxon>
        <taxon>Bacillati</taxon>
        <taxon>Actinomycetota</taxon>
        <taxon>Actinomycetes</taxon>
        <taxon>Micrococcales</taxon>
        <taxon>Cellulomonadaceae</taxon>
        <taxon>Actinotalea</taxon>
    </lineage>
</organism>
<comment type="caution">
    <text evidence="9">The sequence shown here is derived from an EMBL/GenBank/DDBJ whole genome shotgun (WGS) entry which is preliminary data.</text>
</comment>
<evidence type="ECO:0000256" key="6">
    <source>
        <dbReference type="ARBA" id="ARBA00023125"/>
    </source>
</evidence>
<dbReference type="GO" id="GO:0016829">
    <property type="term" value="F:lyase activity"/>
    <property type="evidence" value="ECO:0007669"/>
    <property type="project" value="UniProtKB-KW"/>
</dbReference>
<evidence type="ECO:0000313" key="9">
    <source>
        <dbReference type="EMBL" id="MBO1751855.1"/>
    </source>
</evidence>
<keyword evidence="3" id="KW-0227">DNA damage</keyword>